<organism evidence="2 3">
    <name type="scientific">Vanrija pseudolonga</name>
    <dbReference type="NCBI Taxonomy" id="143232"/>
    <lineage>
        <taxon>Eukaryota</taxon>
        <taxon>Fungi</taxon>
        <taxon>Dikarya</taxon>
        <taxon>Basidiomycota</taxon>
        <taxon>Agaricomycotina</taxon>
        <taxon>Tremellomycetes</taxon>
        <taxon>Trichosporonales</taxon>
        <taxon>Trichosporonaceae</taxon>
        <taxon>Vanrija</taxon>
    </lineage>
</organism>
<feature type="region of interest" description="Disordered" evidence="1">
    <location>
        <begin position="91"/>
        <end position="170"/>
    </location>
</feature>
<evidence type="ECO:0000313" key="3">
    <source>
        <dbReference type="Proteomes" id="UP000827549"/>
    </source>
</evidence>
<dbReference type="AlphaFoldDB" id="A0AAF1BMY0"/>
<feature type="region of interest" description="Disordered" evidence="1">
    <location>
        <begin position="415"/>
        <end position="505"/>
    </location>
</feature>
<dbReference type="EMBL" id="CP086718">
    <property type="protein sequence ID" value="WOO83880.1"/>
    <property type="molecule type" value="Genomic_DNA"/>
</dbReference>
<feature type="compositionally biased region" description="Pro residues" evidence="1">
    <location>
        <begin position="126"/>
        <end position="135"/>
    </location>
</feature>
<proteinExistence type="predicted"/>
<evidence type="ECO:0000313" key="2">
    <source>
        <dbReference type="EMBL" id="WOO83880.1"/>
    </source>
</evidence>
<feature type="compositionally biased region" description="Basic residues" evidence="1">
    <location>
        <begin position="466"/>
        <end position="482"/>
    </location>
</feature>
<dbReference type="Proteomes" id="UP000827549">
    <property type="component" value="Chromosome 5"/>
</dbReference>
<dbReference type="PANTHER" id="PTHR48125">
    <property type="entry name" value="LP07818P1"/>
    <property type="match status" value="1"/>
</dbReference>
<gene>
    <name evidence="2" type="ORF">LOC62_05G007400</name>
</gene>
<dbReference type="PANTHER" id="PTHR48125:SF12">
    <property type="entry name" value="AT HOOK TRANSCRIPTION FACTOR FAMILY-RELATED"/>
    <property type="match status" value="1"/>
</dbReference>
<protein>
    <submittedName>
        <fullName evidence="2">Uncharacterized protein</fullName>
    </submittedName>
</protein>
<dbReference type="RefSeq" id="XP_062629906.1">
    <property type="nucleotide sequence ID" value="XM_062773922.1"/>
</dbReference>
<name>A0AAF1BMY0_9TREE</name>
<reference evidence="2" key="1">
    <citation type="submission" date="2023-10" db="EMBL/GenBank/DDBJ databases">
        <authorList>
            <person name="Noh H."/>
        </authorList>
    </citation>
    <scope>NUCLEOTIDE SEQUENCE</scope>
    <source>
        <strain evidence="2">DUCC4014</strain>
    </source>
</reference>
<evidence type="ECO:0000256" key="1">
    <source>
        <dbReference type="SAM" id="MobiDB-lite"/>
    </source>
</evidence>
<dbReference type="GeneID" id="87810573"/>
<sequence length="505" mass="55099">MSWGYIRTPPEAQKPTTPRQPSSPSFIPLPPSTPASPAADGIIPITPSAASPLPPREAIEKCPIAAAIAKGRTSFTPPSRHETPVVRGRYFPEMWQPQPTSPEAPAPVQHSATPQPEMAAALSPSPAAPPAPSPSPGAANLTREATPHAVPFVPPPPPARAYSDPDTKPIDIGSQPILKAVFVDGAGPVPMHELFPPTPGLVAAHRGSRDERAWTEELEELELDYAAEVERVMPENEAAFLAHIYEMSRMPLGHPARLSAHSLFLSTLRQWHGAYDLDQQFDVIQRTCRRACDGMLRAYGLKLGVANLGYKYPVQWADNIALDLYRFAQEPEMDDRAYVPIQPGLSREETTGLINQAQVTVDLFLRHRCVPPFIMEHFNAAREANLEAAAREAPDFDYGISAQWRLIKGMELNERQRARSASPTAAPVPPSEKPQRKRKLNDDEALVLADLQSFDSSRADGGAARPTKRAKPSARSGHKRHPSSTLFEKSPRCAIASARPCTTPA</sequence>
<feature type="region of interest" description="Disordered" evidence="1">
    <location>
        <begin position="1"/>
        <end position="57"/>
    </location>
</feature>
<keyword evidence="3" id="KW-1185">Reference proteome</keyword>
<accession>A0AAF1BMY0</accession>